<comment type="similarity">
    <text evidence="1">Belongs to the sulfatase family.</text>
</comment>
<protein>
    <submittedName>
        <fullName evidence="7">Sulfatase-like hydrolase/transferase</fullName>
    </submittedName>
</protein>
<comment type="caution">
    <text evidence="7">The sequence shown here is derived from an EMBL/GenBank/DDBJ whole genome shotgun (WGS) entry which is preliminary data.</text>
</comment>
<evidence type="ECO:0000313" key="7">
    <source>
        <dbReference type="EMBL" id="GAA4095045.1"/>
    </source>
</evidence>
<dbReference type="Pfam" id="PF00884">
    <property type="entry name" value="Sulfatase"/>
    <property type="match status" value="1"/>
</dbReference>
<feature type="domain" description="Sulfatase N-terminal" evidence="6">
    <location>
        <begin position="28"/>
        <end position="406"/>
    </location>
</feature>
<dbReference type="EMBL" id="BAABCV010000005">
    <property type="protein sequence ID" value="GAA4095045.1"/>
    <property type="molecule type" value="Genomic_DNA"/>
</dbReference>
<keyword evidence="8" id="KW-1185">Reference proteome</keyword>
<dbReference type="InterPro" id="IPR017850">
    <property type="entry name" value="Alkaline_phosphatase_core_sf"/>
</dbReference>
<dbReference type="Proteomes" id="UP001500841">
    <property type="component" value="Unassembled WGS sequence"/>
</dbReference>
<sequence>MKIKIFAVFLVACSFKVWAQHKPANTKPNIVIILADDMGYGDVSALNKDAKTHTPNIDQLAKQGITFTDAHSGGAVCTPSRYGILTGRYYFRLPKHDEYLGYLQPLIESSRETIGSLMQRAGYETAVVGKWHLGLSWGVKDTGQPQYRRGKGSGYTNTDFKKPIGHGPEALGFNYNFILPASLDMPPYTFVKNNQVVDPDVILTADAYPHKKDDTKRVWDKKYTNADDIYWERGIWWRNGEMSRTFKMENCLDTIVSQGLSFIDRHVKSQPDKPFMLYLPLTGPHTPWLTDAAFKDQTAMGVYGDFVLQIDNVVAQVNNQLKKSGISDNTIIIFASDNGAPWAEDDIQVYNHQSNAGRRGQKGDIYDGGHHIPLIVKWPAKIKKPATYTHTVSLIDMMATFAQLSGQQIAKPYGEDSFSFYEVLMGNVTTPTREDILYESSRGKLAIKKGDWKYIDCLGSGGFTEPSVLETVKGGPTGQLYNLKADPLESKNLFSQNPERVKELKALLDQYVKQGYTISKINR</sequence>
<evidence type="ECO:0000256" key="1">
    <source>
        <dbReference type="ARBA" id="ARBA00008779"/>
    </source>
</evidence>
<gene>
    <name evidence="7" type="ORF">GCM10022392_17530</name>
</gene>
<dbReference type="PANTHER" id="PTHR42693:SF53">
    <property type="entry name" value="ENDO-4-O-SULFATASE"/>
    <property type="match status" value="1"/>
</dbReference>
<reference evidence="8" key="1">
    <citation type="journal article" date="2019" name="Int. J. Syst. Evol. Microbiol.">
        <title>The Global Catalogue of Microorganisms (GCM) 10K type strain sequencing project: providing services to taxonomists for standard genome sequencing and annotation.</title>
        <authorList>
            <consortium name="The Broad Institute Genomics Platform"/>
            <consortium name="The Broad Institute Genome Sequencing Center for Infectious Disease"/>
            <person name="Wu L."/>
            <person name="Ma J."/>
        </authorList>
    </citation>
    <scope>NUCLEOTIDE SEQUENCE [LARGE SCALE GENOMIC DNA]</scope>
    <source>
        <strain evidence="8">JCM 17085</strain>
    </source>
</reference>
<organism evidence="7 8">
    <name type="scientific">Mucilaginibacter panaciglaebae</name>
    <dbReference type="NCBI Taxonomy" id="502331"/>
    <lineage>
        <taxon>Bacteria</taxon>
        <taxon>Pseudomonadati</taxon>
        <taxon>Bacteroidota</taxon>
        <taxon>Sphingobacteriia</taxon>
        <taxon>Sphingobacteriales</taxon>
        <taxon>Sphingobacteriaceae</taxon>
        <taxon>Mucilaginibacter</taxon>
    </lineage>
</organism>
<evidence type="ECO:0000256" key="2">
    <source>
        <dbReference type="ARBA" id="ARBA00022723"/>
    </source>
</evidence>
<evidence type="ECO:0000256" key="3">
    <source>
        <dbReference type="ARBA" id="ARBA00022801"/>
    </source>
</evidence>
<keyword evidence="4" id="KW-0106">Calcium</keyword>
<dbReference type="PROSITE" id="PS00149">
    <property type="entry name" value="SULFATASE_2"/>
    <property type="match status" value="1"/>
</dbReference>
<keyword evidence="3" id="KW-0378">Hydrolase</keyword>
<feature type="signal peptide" evidence="5">
    <location>
        <begin position="1"/>
        <end position="19"/>
    </location>
</feature>
<dbReference type="CDD" id="cd16143">
    <property type="entry name" value="ARS_like"/>
    <property type="match status" value="1"/>
</dbReference>
<dbReference type="PROSITE" id="PS00523">
    <property type="entry name" value="SULFATASE_1"/>
    <property type="match status" value="1"/>
</dbReference>
<feature type="chain" id="PRO_5046579322" evidence="5">
    <location>
        <begin position="20"/>
        <end position="523"/>
    </location>
</feature>
<evidence type="ECO:0000313" key="8">
    <source>
        <dbReference type="Proteomes" id="UP001500841"/>
    </source>
</evidence>
<dbReference type="SUPFAM" id="SSF53649">
    <property type="entry name" value="Alkaline phosphatase-like"/>
    <property type="match status" value="1"/>
</dbReference>
<accession>A0ABP7WS74</accession>
<dbReference type="PANTHER" id="PTHR42693">
    <property type="entry name" value="ARYLSULFATASE FAMILY MEMBER"/>
    <property type="match status" value="1"/>
</dbReference>
<dbReference type="InterPro" id="IPR050738">
    <property type="entry name" value="Sulfatase"/>
</dbReference>
<dbReference type="RefSeq" id="WP_345103015.1">
    <property type="nucleotide sequence ID" value="NZ_BAABCV010000005.1"/>
</dbReference>
<proteinExistence type="inferred from homology"/>
<keyword evidence="5" id="KW-0732">Signal</keyword>
<evidence type="ECO:0000256" key="4">
    <source>
        <dbReference type="ARBA" id="ARBA00022837"/>
    </source>
</evidence>
<dbReference type="InterPro" id="IPR024607">
    <property type="entry name" value="Sulfatase_CS"/>
</dbReference>
<evidence type="ECO:0000256" key="5">
    <source>
        <dbReference type="SAM" id="SignalP"/>
    </source>
</evidence>
<dbReference type="InterPro" id="IPR000917">
    <property type="entry name" value="Sulfatase_N"/>
</dbReference>
<keyword evidence="2" id="KW-0479">Metal-binding</keyword>
<dbReference type="Gene3D" id="3.40.720.10">
    <property type="entry name" value="Alkaline Phosphatase, subunit A"/>
    <property type="match status" value="1"/>
</dbReference>
<evidence type="ECO:0000259" key="6">
    <source>
        <dbReference type="Pfam" id="PF00884"/>
    </source>
</evidence>
<dbReference type="Gene3D" id="3.30.1120.10">
    <property type="match status" value="1"/>
</dbReference>
<name>A0ABP7WS74_9SPHI</name>